<feature type="domain" description="Protein kinase" evidence="12">
    <location>
        <begin position="17"/>
        <end position="397"/>
    </location>
</feature>
<evidence type="ECO:0000256" key="5">
    <source>
        <dbReference type="ARBA" id="ARBA00022777"/>
    </source>
</evidence>
<evidence type="ECO:0000259" key="12">
    <source>
        <dbReference type="PROSITE" id="PS50011"/>
    </source>
</evidence>
<feature type="binding site" evidence="9">
    <location>
        <position position="46"/>
    </location>
    <ligand>
        <name>ATP</name>
        <dbReference type="ChEBI" id="CHEBI:30616"/>
    </ligand>
</feature>
<keyword evidence="14" id="KW-1185">Reference proteome</keyword>
<dbReference type="HOGENOM" id="CLU_000288_81_13_1"/>
<sequence>MQAYRSPSRFHTGLVRHDAFAKLGWGHFSTVWLARDTRFDRHVALKIVRSAPIYTETALDEIKLLQHIISSGLPPNPPHPGRRHVVGLLDHFRHQCPNGNHVCMVFEVLGENLLGLVKRYQDKGVPMHLVKQISKQILLGVDYLHRQCGMIHTDFKLENILIYIDSIENVVRTELSVNDNNAATPPTKPRVHRRQSPVPVPESLSTPTDSQSLKPVDAAFPHSSKSSYLPDPERITVKVADLGNATWADSHFTENIQTRQYRCPEVIIGAKWGPSADIWSVACIIFELLTGDILFQPASGSKYTKNDDHLAQMIELVGEFPKSLVFSGKYRNDFFNSHGELQYITKLRSWPLDTLLYDKYLFTHAHADAIASFLGPMLRLHPDKRAKASELIHYTRLEGIMVEG</sequence>
<protein>
    <recommendedName>
        <fullName evidence="1">non-specific serine/threonine protein kinase</fullName>
        <ecNumber evidence="1">2.7.11.1</ecNumber>
    </recommendedName>
</protein>
<dbReference type="OrthoDB" id="2649at2759"/>
<evidence type="ECO:0000256" key="4">
    <source>
        <dbReference type="ARBA" id="ARBA00022741"/>
    </source>
</evidence>
<evidence type="ECO:0000256" key="1">
    <source>
        <dbReference type="ARBA" id="ARBA00012513"/>
    </source>
</evidence>
<dbReference type="AlphaFoldDB" id="A0A0C9V0F6"/>
<organism evidence="13 14">
    <name type="scientific">Sphaerobolus stellatus (strain SS14)</name>
    <dbReference type="NCBI Taxonomy" id="990650"/>
    <lineage>
        <taxon>Eukaryota</taxon>
        <taxon>Fungi</taxon>
        <taxon>Dikarya</taxon>
        <taxon>Basidiomycota</taxon>
        <taxon>Agaricomycotina</taxon>
        <taxon>Agaricomycetes</taxon>
        <taxon>Phallomycetidae</taxon>
        <taxon>Geastrales</taxon>
        <taxon>Sphaerobolaceae</taxon>
        <taxon>Sphaerobolus</taxon>
    </lineage>
</organism>
<dbReference type="GO" id="GO:0050684">
    <property type="term" value="P:regulation of mRNA processing"/>
    <property type="evidence" value="ECO:0007669"/>
    <property type="project" value="TreeGrafter"/>
</dbReference>
<dbReference type="PROSITE" id="PS50011">
    <property type="entry name" value="PROTEIN_KINASE_DOM"/>
    <property type="match status" value="1"/>
</dbReference>
<dbReference type="FunFam" id="1.10.510.10:FF:000275">
    <property type="entry name" value="SRSF protein kinase 2 isoform X3"/>
    <property type="match status" value="1"/>
</dbReference>
<feature type="compositionally biased region" description="Polar residues" evidence="11">
    <location>
        <begin position="203"/>
        <end position="213"/>
    </location>
</feature>
<keyword evidence="4 9" id="KW-0547">Nucleotide-binding</keyword>
<accession>A0A0C9V0F6</accession>
<evidence type="ECO:0000256" key="10">
    <source>
        <dbReference type="RuleBase" id="RU000304"/>
    </source>
</evidence>
<dbReference type="Pfam" id="PF00069">
    <property type="entry name" value="Pkinase"/>
    <property type="match status" value="2"/>
</dbReference>
<dbReference type="InterPro" id="IPR000719">
    <property type="entry name" value="Prot_kinase_dom"/>
</dbReference>
<evidence type="ECO:0000256" key="2">
    <source>
        <dbReference type="ARBA" id="ARBA00022527"/>
    </source>
</evidence>
<comment type="similarity">
    <text evidence="10">Belongs to the protein kinase superfamily.</text>
</comment>
<dbReference type="PROSITE" id="PS00108">
    <property type="entry name" value="PROTEIN_KINASE_ST"/>
    <property type="match status" value="1"/>
</dbReference>
<evidence type="ECO:0000256" key="9">
    <source>
        <dbReference type="PROSITE-ProRule" id="PRU10141"/>
    </source>
</evidence>
<dbReference type="Gene3D" id="1.10.510.10">
    <property type="entry name" value="Transferase(Phosphotransferase) domain 1"/>
    <property type="match status" value="1"/>
</dbReference>
<dbReference type="Gene3D" id="3.30.200.20">
    <property type="entry name" value="Phosphorylase Kinase, domain 1"/>
    <property type="match status" value="1"/>
</dbReference>
<proteinExistence type="inferred from homology"/>
<feature type="region of interest" description="Disordered" evidence="11">
    <location>
        <begin position="178"/>
        <end position="216"/>
    </location>
</feature>
<dbReference type="Proteomes" id="UP000054279">
    <property type="component" value="Unassembled WGS sequence"/>
</dbReference>
<dbReference type="EC" id="2.7.11.1" evidence="1"/>
<comment type="catalytic activity">
    <reaction evidence="8">
        <text>L-seryl-[protein] + ATP = O-phospho-L-seryl-[protein] + ADP + H(+)</text>
        <dbReference type="Rhea" id="RHEA:17989"/>
        <dbReference type="Rhea" id="RHEA-COMP:9863"/>
        <dbReference type="Rhea" id="RHEA-COMP:11604"/>
        <dbReference type="ChEBI" id="CHEBI:15378"/>
        <dbReference type="ChEBI" id="CHEBI:29999"/>
        <dbReference type="ChEBI" id="CHEBI:30616"/>
        <dbReference type="ChEBI" id="CHEBI:83421"/>
        <dbReference type="ChEBI" id="CHEBI:456216"/>
        <dbReference type="EC" id="2.7.11.1"/>
    </reaction>
</comment>
<evidence type="ECO:0000256" key="6">
    <source>
        <dbReference type="ARBA" id="ARBA00022840"/>
    </source>
</evidence>
<dbReference type="PROSITE" id="PS00107">
    <property type="entry name" value="PROTEIN_KINASE_ATP"/>
    <property type="match status" value="1"/>
</dbReference>
<dbReference type="InterPro" id="IPR011009">
    <property type="entry name" value="Kinase-like_dom_sf"/>
</dbReference>
<dbReference type="GO" id="GO:0000245">
    <property type="term" value="P:spliceosomal complex assembly"/>
    <property type="evidence" value="ECO:0007669"/>
    <property type="project" value="TreeGrafter"/>
</dbReference>
<dbReference type="GO" id="GO:0005524">
    <property type="term" value="F:ATP binding"/>
    <property type="evidence" value="ECO:0007669"/>
    <property type="project" value="UniProtKB-UniRule"/>
</dbReference>
<dbReference type="PANTHER" id="PTHR47634:SF9">
    <property type="entry name" value="PROTEIN KINASE DOMAIN-CONTAINING PROTEIN-RELATED"/>
    <property type="match status" value="1"/>
</dbReference>
<name>A0A0C9V0F6_SPHS4</name>
<keyword evidence="2 10" id="KW-0723">Serine/threonine-protein kinase</keyword>
<evidence type="ECO:0000256" key="3">
    <source>
        <dbReference type="ARBA" id="ARBA00022679"/>
    </source>
</evidence>
<dbReference type="GO" id="GO:0005634">
    <property type="term" value="C:nucleus"/>
    <property type="evidence" value="ECO:0007669"/>
    <property type="project" value="TreeGrafter"/>
</dbReference>
<evidence type="ECO:0000256" key="7">
    <source>
        <dbReference type="ARBA" id="ARBA00047899"/>
    </source>
</evidence>
<dbReference type="GO" id="GO:0005737">
    <property type="term" value="C:cytoplasm"/>
    <property type="evidence" value="ECO:0007669"/>
    <property type="project" value="TreeGrafter"/>
</dbReference>
<comment type="catalytic activity">
    <reaction evidence="7">
        <text>L-threonyl-[protein] + ATP = O-phospho-L-threonyl-[protein] + ADP + H(+)</text>
        <dbReference type="Rhea" id="RHEA:46608"/>
        <dbReference type="Rhea" id="RHEA-COMP:11060"/>
        <dbReference type="Rhea" id="RHEA-COMP:11605"/>
        <dbReference type="ChEBI" id="CHEBI:15378"/>
        <dbReference type="ChEBI" id="CHEBI:30013"/>
        <dbReference type="ChEBI" id="CHEBI:30616"/>
        <dbReference type="ChEBI" id="CHEBI:61977"/>
        <dbReference type="ChEBI" id="CHEBI:456216"/>
        <dbReference type="EC" id="2.7.11.1"/>
    </reaction>
</comment>
<dbReference type="SUPFAM" id="SSF56112">
    <property type="entry name" value="Protein kinase-like (PK-like)"/>
    <property type="match status" value="1"/>
</dbReference>
<dbReference type="InterPro" id="IPR017441">
    <property type="entry name" value="Protein_kinase_ATP_BS"/>
</dbReference>
<evidence type="ECO:0000313" key="13">
    <source>
        <dbReference type="EMBL" id="KIJ35117.1"/>
    </source>
</evidence>
<keyword evidence="6 9" id="KW-0067">ATP-binding</keyword>
<keyword evidence="5" id="KW-0418">Kinase</keyword>
<dbReference type="SMART" id="SM00220">
    <property type="entry name" value="S_TKc"/>
    <property type="match status" value="1"/>
</dbReference>
<gene>
    <name evidence="13" type="ORF">M422DRAFT_76349</name>
</gene>
<dbReference type="GO" id="GO:0004674">
    <property type="term" value="F:protein serine/threonine kinase activity"/>
    <property type="evidence" value="ECO:0007669"/>
    <property type="project" value="UniProtKB-KW"/>
</dbReference>
<evidence type="ECO:0000256" key="11">
    <source>
        <dbReference type="SAM" id="MobiDB-lite"/>
    </source>
</evidence>
<dbReference type="EMBL" id="KN837192">
    <property type="protein sequence ID" value="KIJ35117.1"/>
    <property type="molecule type" value="Genomic_DNA"/>
</dbReference>
<dbReference type="PANTHER" id="PTHR47634">
    <property type="entry name" value="PROTEIN KINASE DOMAIN-CONTAINING PROTEIN-RELATED"/>
    <property type="match status" value="1"/>
</dbReference>
<reference evidence="13 14" key="1">
    <citation type="submission" date="2014-06" db="EMBL/GenBank/DDBJ databases">
        <title>Evolutionary Origins and Diversification of the Mycorrhizal Mutualists.</title>
        <authorList>
            <consortium name="DOE Joint Genome Institute"/>
            <consortium name="Mycorrhizal Genomics Consortium"/>
            <person name="Kohler A."/>
            <person name="Kuo A."/>
            <person name="Nagy L.G."/>
            <person name="Floudas D."/>
            <person name="Copeland A."/>
            <person name="Barry K.W."/>
            <person name="Cichocki N."/>
            <person name="Veneault-Fourrey C."/>
            <person name="LaButti K."/>
            <person name="Lindquist E.A."/>
            <person name="Lipzen A."/>
            <person name="Lundell T."/>
            <person name="Morin E."/>
            <person name="Murat C."/>
            <person name="Riley R."/>
            <person name="Ohm R."/>
            <person name="Sun H."/>
            <person name="Tunlid A."/>
            <person name="Henrissat B."/>
            <person name="Grigoriev I.V."/>
            <person name="Hibbett D.S."/>
            <person name="Martin F."/>
        </authorList>
    </citation>
    <scope>NUCLEOTIDE SEQUENCE [LARGE SCALE GENOMIC DNA]</scope>
    <source>
        <strain evidence="13 14">SS14</strain>
    </source>
</reference>
<dbReference type="InterPro" id="IPR008271">
    <property type="entry name" value="Ser/Thr_kinase_AS"/>
</dbReference>
<keyword evidence="3" id="KW-0808">Transferase</keyword>
<evidence type="ECO:0000256" key="8">
    <source>
        <dbReference type="ARBA" id="ARBA00048679"/>
    </source>
</evidence>
<dbReference type="InterPro" id="IPR051334">
    <property type="entry name" value="SRPK"/>
</dbReference>
<evidence type="ECO:0000313" key="14">
    <source>
        <dbReference type="Proteomes" id="UP000054279"/>
    </source>
</evidence>